<evidence type="ECO:0000259" key="1">
    <source>
        <dbReference type="Pfam" id="PF07727"/>
    </source>
</evidence>
<organism evidence="4">
    <name type="scientific">Tanacetum cinerariifolium</name>
    <name type="common">Dalmatian daisy</name>
    <name type="synonym">Chrysanthemum cinerariifolium</name>
    <dbReference type="NCBI Taxonomy" id="118510"/>
    <lineage>
        <taxon>Eukaryota</taxon>
        <taxon>Viridiplantae</taxon>
        <taxon>Streptophyta</taxon>
        <taxon>Embryophyta</taxon>
        <taxon>Tracheophyta</taxon>
        <taxon>Spermatophyta</taxon>
        <taxon>Magnoliopsida</taxon>
        <taxon>eudicotyledons</taxon>
        <taxon>Gunneridae</taxon>
        <taxon>Pentapetalae</taxon>
        <taxon>asterids</taxon>
        <taxon>campanulids</taxon>
        <taxon>Asterales</taxon>
        <taxon>Asteraceae</taxon>
        <taxon>Asteroideae</taxon>
        <taxon>Anthemideae</taxon>
        <taxon>Anthemidinae</taxon>
        <taxon>Tanacetum</taxon>
    </lineage>
</organism>
<dbReference type="Pfam" id="PF25597">
    <property type="entry name" value="SH3_retrovirus"/>
    <property type="match status" value="1"/>
</dbReference>
<name>A0A699HHY8_TANCI</name>
<accession>A0A699HHY8</accession>
<dbReference type="InterPro" id="IPR013103">
    <property type="entry name" value="RVT_2"/>
</dbReference>
<comment type="caution">
    <text evidence="4">The sequence shown here is derived from an EMBL/GenBank/DDBJ whole genome shotgun (WGS) entry which is preliminary data.</text>
</comment>
<feature type="domain" description="Reverse transcriptase Ty1/copia-type" evidence="1">
    <location>
        <begin position="517"/>
        <end position="580"/>
    </location>
</feature>
<dbReference type="Pfam" id="PF07727">
    <property type="entry name" value="RVT_2"/>
    <property type="match status" value="1"/>
</dbReference>
<evidence type="ECO:0000259" key="2">
    <source>
        <dbReference type="Pfam" id="PF13976"/>
    </source>
</evidence>
<sequence length="746" mass="84472">MVQKHVLKTVKKGTGQREVRPVWNNAMSVNHQNFSNSRKFFARTAVLTKSIILPISTARQSSSRVAAPETSPFSQTIKNMIEDLLLLQAILKEMCDKKNSVLFTETEWLILSLDFNLPDENQVLLKVPRKNNMYSFDLKNVVPLKGLTCLFAKATNDESNLWHKRLGHINFKTMNILVKGNLVRVTILNTLDHLGKFNGKANEGFLVGYSINSKAFRVYNSRTKKVEENLHVKFLENKPNIAGSGPEWLFDTDSLTNLMNYQPVSTGNKTNGIAGSKIHSNAKQEGKEKVYDQEYILLPMLNTSSYVPSSNEEVVSLPKDDAGKKSTVEPTCIEGGKIDDLGCLDQQIKSTYYSENTNSANSFNTASLTVNTASDKDGTFQQTYGKWNFSTPITVNAAGSSFSYPAAFDDFSKMPNLEDTRIFDDAYDDRDDVAEADYNNLETVIPVSPIPSTRIHKDHPKEKIIGEVNSTVKTRKMAKQNEAGLITFINKQRRTNHKDFQNCLFVCFLSQMEPKKTLVDLPYEKRAIGTKWVYKNKRDQRGIVIRNKARLVSQGHREEEVIDYDEVFAPVARIEAIRYLKGQPTLVIWYPEDSPLELISYSDSDYAGASLDRLSTTRGCHFVATNQLPDYEYNFMQTKIHVDNESAICVVKNPVYHSNTNHIEIRHHFIRDSYEKRLIEMVKIHTDSNVADLLTKAFDVTRRTQKATLLPQTSVPQNLRADEAINQEEGNRVEKAITTDTSLEAA</sequence>
<feature type="domain" description="GAG-pre-integrase" evidence="2">
    <location>
        <begin position="132"/>
        <end position="184"/>
    </location>
</feature>
<protein>
    <submittedName>
        <fullName evidence="4">Uncharacterized protein</fullName>
    </submittedName>
</protein>
<dbReference type="PANTHER" id="PTHR11439">
    <property type="entry name" value="GAG-POL-RELATED RETROTRANSPOSON"/>
    <property type="match status" value="1"/>
</dbReference>
<dbReference type="AlphaFoldDB" id="A0A699HHY8"/>
<proteinExistence type="predicted"/>
<dbReference type="InterPro" id="IPR057670">
    <property type="entry name" value="SH3_retrovirus"/>
</dbReference>
<dbReference type="Pfam" id="PF13976">
    <property type="entry name" value="gag_pre-integrs"/>
    <property type="match status" value="1"/>
</dbReference>
<dbReference type="InterPro" id="IPR025724">
    <property type="entry name" value="GAG-pre-integrase_dom"/>
</dbReference>
<evidence type="ECO:0000313" key="4">
    <source>
        <dbReference type="EMBL" id="GEY25934.1"/>
    </source>
</evidence>
<feature type="domain" description="Retroviral polymerase SH3-like" evidence="3">
    <location>
        <begin position="192"/>
        <end position="238"/>
    </location>
</feature>
<evidence type="ECO:0000259" key="3">
    <source>
        <dbReference type="Pfam" id="PF25597"/>
    </source>
</evidence>
<dbReference type="PANTHER" id="PTHR11439:SF509">
    <property type="entry name" value="RNA-DIRECTED DNA POLYMERASE"/>
    <property type="match status" value="1"/>
</dbReference>
<dbReference type="EMBL" id="BKCJ010164014">
    <property type="protein sequence ID" value="GEY25934.1"/>
    <property type="molecule type" value="Genomic_DNA"/>
</dbReference>
<gene>
    <name evidence="4" type="ORF">Tci_397908</name>
</gene>
<dbReference type="CDD" id="cd09272">
    <property type="entry name" value="RNase_HI_RT_Ty1"/>
    <property type="match status" value="1"/>
</dbReference>
<reference evidence="4" key="1">
    <citation type="journal article" date="2019" name="Sci. Rep.">
        <title>Draft genome of Tanacetum cinerariifolium, the natural source of mosquito coil.</title>
        <authorList>
            <person name="Yamashiro T."/>
            <person name="Shiraishi A."/>
            <person name="Satake H."/>
            <person name="Nakayama K."/>
        </authorList>
    </citation>
    <scope>NUCLEOTIDE SEQUENCE</scope>
</reference>